<dbReference type="GO" id="GO:0005524">
    <property type="term" value="F:ATP binding"/>
    <property type="evidence" value="ECO:0007669"/>
    <property type="project" value="UniProtKB-KW"/>
</dbReference>
<dbReference type="Gene3D" id="3.40.50.300">
    <property type="entry name" value="P-loop containing nucleotide triphosphate hydrolases"/>
    <property type="match status" value="1"/>
</dbReference>
<accession>A0A975F3B0</accession>
<protein>
    <submittedName>
        <fullName evidence="3">ATP-binding protein</fullName>
    </submittedName>
</protein>
<dbReference type="RefSeq" id="WP_210120459.1">
    <property type="nucleotide sequence ID" value="NZ_CP054142.1"/>
</dbReference>
<dbReference type="Pfam" id="PF13635">
    <property type="entry name" value="DUF4143"/>
    <property type="match status" value="1"/>
</dbReference>
<organism evidence="3 4">
    <name type="scientific">Treponema parvum</name>
    <dbReference type="NCBI Taxonomy" id="138851"/>
    <lineage>
        <taxon>Bacteria</taxon>
        <taxon>Pseudomonadati</taxon>
        <taxon>Spirochaetota</taxon>
        <taxon>Spirochaetia</taxon>
        <taxon>Spirochaetales</taxon>
        <taxon>Treponemataceae</taxon>
        <taxon>Treponema</taxon>
    </lineage>
</organism>
<dbReference type="EMBL" id="CP054142">
    <property type="protein sequence ID" value="QTQ13781.1"/>
    <property type="molecule type" value="Genomic_DNA"/>
</dbReference>
<evidence type="ECO:0000259" key="1">
    <source>
        <dbReference type="Pfam" id="PF13173"/>
    </source>
</evidence>
<keyword evidence="4" id="KW-1185">Reference proteome</keyword>
<evidence type="ECO:0000313" key="3">
    <source>
        <dbReference type="EMBL" id="QTQ13781.1"/>
    </source>
</evidence>
<dbReference type="PANTHER" id="PTHR33295">
    <property type="entry name" value="ATPASE"/>
    <property type="match status" value="1"/>
</dbReference>
<name>A0A975F3B0_9SPIR</name>
<dbReference type="Proteomes" id="UP000671908">
    <property type="component" value="Chromosome"/>
</dbReference>
<dbReference type="Pfam" id="PF13173">
    <property type="entry name" value="AAA_14"/>
    <property type="match status" value="1"/>
</dbReference>
<keyword evidence="3" id="KW-0067">ATP-binding</keyword>
<sequence>MIIRENWLKKIRPFYENELVKALIGIRRCGKSVILRQIVNEIDADEAHKIFINFEDLQFNALKDELDLYKYVKNLINDDQKYYLFFDEIQNVANFEKAINSFRLLNTSIFITGSNTKLLSGELATLLSGRYVSFKILPFSFAEALEIQGIHEANDEALMDYIRWGGMPQRFSIKNDEDIRVFLSDLYDSIVLKDVVSRYKIQNVALLNKIIDYLSINMSQIFSGTSIVNFLKAEKRDCSKESLYNYLSFITNSCIVNKVSRYDIHGKRILSTFEKYYLADVSLARIHSTKIDVGASLENIVYNELLNRGYEVHVGILKNTEIDFIAQKGNEKKYFQVCYLLANDKTIEREFGAYDSVKDNYPKYVLSLDKFDFSQNGIIHKNLIKWLSENSENSKTGGF</sequence>
<evidence type="ECO:0000313" key="4">
    <source>
        <dbReference type="Proteomes" id="UP000671908"/>
    </source>
</evidence>
<dbReference type="AlphaFoldDB" id="A0A975F3B0"/>
<dbReference type="InterPro" id="IPR025420">
    <property type="entry name" value="DUF4143"/>
</dbReference>
<proteinExistence type="predicted"/>
<reference evidence="3 4" key="1">
    <citation type="journal article" date="2021" name="Microbiol. Resour. Announc.">
        <title>Complete Genome Sequences of Three Human Oral Treponema parvum Isolates.</title>
        <authorList>
            <person name="Zeng H."/>
            <person name="Watt R.M."/>
        </authorList>
    </citation>
    <scope>NUCLEOTIDE SEQUENCE [LARGE SCALE GENOMIC DNA]</scope>
    <source>
        <strain evidence="3 4">ATCC 700770</strain>
    </source>
</reference>
<feature type="domain" description="AAA" evidence="1">
    <location>
        <begin position="20"/>
        <end position="144"/>
    </location>
</feature>
<dbReference type="PANTHER" id="PTHR33295:SF20">
    <property type="entry name" value="ATPASE"/>
    <property type="match status" value="1"/>
</dbReference>
<dbReference type="KEGG" id="tpav:HRQ91_04525"/>
<evidence type="ECO:0000259" key="2">
    <source>
        <dbReference type="Pfam" id="PF13635"/>
    </source>
</evidence>
<dbReference type="InterPro" id="IPR041682">
    <property type="entry name" value="AAA_14"/>
</dbReference>
<feature type="domain" description="DUF4143" evidence="2">
    <location>
        <begin position="193"/>
        <end position="338"/>
    </location>
</feature>
<dbReference type="InterPro" id="IPR027417">
    <property type="entry name" value="P-loop_NTPase"/>
</dbReference>
<keyword evidence="3" id="KW-0547">Nucleotide-binding</keyword>
<gene>
    <name evidence="3" type="ORF">HRQ91_04525</name>
</gene>
<dbReference type="SUPFAM" id="SSF52540">
    <property type="entry name" value="P-loop containing nucleoside triphosphate hydrolases"/>
    <property type="match status" value="1"/>
</dbReference>